<evidence type="ECO:0000313" key="7">
    <source>
        <dbReference type="Proteomes" id="UP000053300"/>
    </source>
</evidence>
<organism evidence="6 7">
    <name type="scientific">Comamonas kerstersii</name>
    <dbReference type="NCBI Taxonomy" id="225992"/>
    <lineage>
        <taxon>Bacteria</taxon>
        <taxon>Pseudomonadati</taxon>
        <taxon>Pseudomonadota</taxon>
        <taxon>Betaproteobacteria</taxon>
        <taxon>Burkholderiales</taxon>
        <taxon>Comamonadaceae</taxon>
        <taxon>Comamonas</taxon>
    </lineage>
</organism>
<protein>
    <submittedName>
        <fullName evidence="6">Uncharacterized protein</fullName>
    </submittedName>
</protein>
<gene>
    <name evidence="6" type="ORF">AS359_10795</name>
    <name evidence="5" type="ORF">B5M06_12165</name>
</gene>
<reference evidence="5 8" key="2">
    <citation type="submission" date="2017-03" db="EMBL/GenBank/DDBJ databases">
        <title>Rapid Whole Genome Sequencing of Comamonas kerstersii Causing Continuous ambulatory Peritoneal Dialysis-Associated Peritonitis.</title>
        <authorList>
            <person name="Zheng B."/>
        </authorList>
    </citation>
    <scope>NUCLEOTIDE SEQUENCE [LARGE SCALE GENOMIC DNA]</scope>
    <source>
        <strain evidence="5 8">8943</strain>
    </source>
</reference>
<dbReference type="EMBL" id="CP020121">
    <property type="protein sequence ID" value="AQZ98892.1"/>
    <property type="molecule type" value="Genomic_DNA"/>
</dbReference>
<dbReference type="Proteomes" id="UP000242792">
    <property type="component" value="Chromosome"/>
</dbReference>
<feature type="chain" id="PRO_5036003233" evidence="4">
    <location>
        <begin position="25"/>
        <end position="226"/>
    </location>
</feature>
<dbReference type="AlphaFoldDB" id="A0A0W7Z0F6"/>
<keyword evidence="1" id="KW-0677">Repeat</keyword>
<dbReference type="PROSITE" id="PS50297">
    <property type="entry name" value="ANK_REP_REGION"/>
    <property type="match status" value="3"/>
</dbReference>
<feature type="repeat" description="ANK" evidence="3">
    <location>
        <begin position="123"/>
        <end position="158"/>
    </location>
</feature>
<feature type="repeat" description="ANK" evidence="3">
    <location>
        <begin position="159"/>
        <end position="191"/>
    </location>
</feature>
<dbReference type="Gene3D" id="1.25.40.20">
    <property type="entry name" value="Ankyrin repeat-containing domain"/>
    <property type="match status" value="2"/>
</dbReference>
<reference evidence="6 7" key="1">
    <citation type="submission" date="2015-12" db="EMBL/GenBank/DDBJ databases">
        <title>Complete genome sequence of a multi-drug resistant strain Acidovorax sp. 12322-1.</title>
        <authorList>
            <person name="Ming D."/>
            <person name="Wang M."/>
            <person name="Hu S."/>
            <person name="Zhou Y."/>
            <person name="Jiang T."/>
        </authorList>
    </citation>
    <scope>NUCLEOTIDE SEQUENCE [LARGE SCALE GENOMIC DNA]</scope>
    <source>
        <strain evidence="6 7">12322-1</strain>
    </source>
</reference>
<dbReference type="GeneID" id="83040078"/>
<dbReference type="SMART" id="SM00248">
    <property type="entry name" value="ANK"/>
    <property type="match status" value="4"/>
</dbReference>
<dbReference type="SUPFAM" id="SSF48403">
    <property type="entry name" value="Ankyrin repeat"/>
    <property type="match status" value="1"/>
</dbReference>
<dbReference type="InterPro" id="IPR036770">
    <property type="entry name" value="Ankyrin_rpt-contain_sf"/>
</dbReference>
<dbReference type="Proteomes" id="UP000053300">
    <property type="component" value="Unassembled WGS sequence"/>
</dbReference>
<evidence type="ECO:0000313" key="6">
    <source>
        <dbReference type="EMBL" id="KUF40776.1"/>
    </source>
</evidence>
<feature type="signal peptide" evidence="4">
    <location>
        <begin position="1"/>
        <end position="24"/>
    </location>
</feature>
<keyword evidence="7" id="KW-1185">Reference proteome</keyword>
<evidence type="ECO:0000256" key="2">
    <source>
        <dbReference type="ARBA" id="ARBA00023043"/>
    </source>
</evidence>
<evidence type="ECO:0000256" key="1">
    <source>
        <dbReference type="ARBA" id="ARBA00022737"/>
    </source>
</evidence>
<dbReference type="PRINTS" id="PR01415">
    <property type="entry name" value="ANKYRIN"/>
</dbReference>
<proteinExistence type="predicted"/>
<dbReference type="OrthoDB" id="198309at2"/>
<accession>A0A1V3THW0</accession>
<accession>A0A0W7Z0F6</accession>
<keyword evidence="2 3" id="KW-0040">ANK repeat</keyword>
<evidence type="ECO:0000256" key="4">
    <source>
        <dbReference type="SAM" id="SignalP"/>
    </source>
</evidence>
<dbReference type="RefSeq" id="WP_054067663.1">
    <property type="nucleotide sequence ID" value="NZ_CAUCIF010000004.1"/>
</dbReference>
<dbReference type="Pfam" id="PF12796">
    <property type="entry name" value="Ank_2"/>
    <property type="match status" value="1"/>
</dbReference>
<evidence type="ECO:0000256" key="3">
    <source>
        <dbReference type="PROSITE-ProRule" id="PRU00023"/>
    </source>
</evidence>
<dbReference type="PANTHER" id="PTHR24171">
    <property type="entry name" value="ANKYRIN REPEAT DOMAIN-CONTAINING PROTEIN 39-RELATED"/>
    <property type="match status" value="1"/>
</dbReference>
<dbReference type="PROSITE" id="PS50088">
    <property type="entry name" value="ANK_REPEAT"/>
    <property type="match status" value="3"/>
</dbReference>
<dbReference type="EMBL" id="LPXH01000026">
    <property type="protein sequence ID" value="KUF40776.1"/>
    <property type="molecule type" value="Genomic_DNA"/>
</dbReference>
<sequence>MKRRTLLQALSASVWIGAMPWVQAADLGSHLHTLVIRDDYLGMRDLLRQGLDPNTRDRQGVPMLVKAMQQESLRVADELLNSPKIKVDLASPSGETALMYASIKGNLALVQRLLAMGASVNKPGWTPLHYAASANHEHSTEIVRLLLENHAYIDAESPNKSTPLMLAAQYGSEGMVKLLLDGGADVQLRNQQGLSAVDFARRSEREFMVKMLDEAYQATRRSKASW</sequence>
<feature type="repeat" description="ANK" evidence="3">
    <location>
        <begin position="93"/>
        <end position="121"/>
    </location>
</feature>
<evidence type="ECO:0000313" key="8">
    <source>
        <dbReference type="Proteomes" id="UP000242792"/>
    </source>
</evidence>
<name>A0A0W7Z0F6_9BURK</name>
<dbReference type="STRING" id="225992.B5M06_12165"/>
<dbReference type="InterPro" id="IPR002110">
    <property type="entry name" value="Ankyrin_rpt"/>
</dbReference>
<dbReference type="Pfam" id="PF00023">
    <property type="entry name" value="Ank"/>
    <property type="match status" value="1"/>
</dbReference>
<evidence type="ECO:0000313" key="5">
    <source>
        <dbReference type="EMBL" id="AQZ98892.1"/>
    </source>
</evidence>
<keyword evidence="4" id="KW-0732">Signal</keyword>
<dbReference type="KEGG" id="cke:B5M06_12165"/>
<accession>A0A1V0BGC5</accession>